<feature type="domain" description="NAD-dependent epimerase/dehydratase" evidence="4">
    <location>
        <begin position="6"/>
        <end position="169"/>
    </location>
</feature>
<evidence type="ECO:0000256" key="2">
    <source>
        <dbReference type="ARBA" id="ARBA00023002"/>
    </source>
</evidence>
<dbReference type="PANTHER" id="PTHR43103">
    <property type="entry name" value="NUCLEOSIDE-DIPHOSPHATE-SUGAR EPIMERASE"/>
    <property type="match status" value="1"/>
</dbReference>
<gene>
    <name evidence="5" type="ORF">HNR40_002021</name>
</gene>
<dbReference type="SUPFAM" id="SSF51735">
    <property type="entry name" value="NAD(P)-binding Rossmann-fold domains"/>
    <property type="match status" value="1"/>
</dbReference>
<name>A0A7W8EFK3_9ACTN</name>
<keyword evidence="2 5" id="KW-0560">Oxidoreductase</keyword>
<proteinExistence type="inferred from homology"/>
<evidence type="ECO:0000256" key="3">
    <source>
        <dbReference type="ARBA" id="ARBA00023027"/>
    </source>
</evidence>
<dbReference type="Gene3D" id="3.40.50.720">
    <property type="entry name" value="NAD(P)-binding Rossmann-like Domain"/>
    <property type="match status" value="1"/>
</dbReference>
<dbReference type="RefSeq" id="WP_184960011.1">
    <property type="nucleotide sequence ID" value="NZ_JACHIN010000002.1"/>
</dbReference>
<dbReference type="PANTHER" id="PTHR43103:SF5">
    <property type="entry name" value="4-EPIMERASE, PUTATIVE (AFU_ORTHOLOGUE AFUA_7G00360)-RELATED"/>
    <property type="match status" value="1"/>
</dbReference>
<evidence type="ECO:0000259" key="4">
    <source>
        <dbReference type="Pfam" id="PF01370"/>
    </source>
</evidence>
<dbReference type="Proteomes" id="UP000568380">
    <property type="component" value="Unassembled WGS sequence"/>
</dbReference>
<reference evidence="5 6" key="1">
    <citation type="submission" date="2020-08" db="EMBL/GenBank/DDBJ databases">
        <title>Genomic Encyclopedia of Type Strains, Phase IV (KMG-IV): sequencing the most valuable type-strain genomes for metagenomic binning, comparative biology and taxonomic classification.</title>
        <authorList>
            <person name="Goeker M."/>
        </authorList>
    </citation>
    <scope>NUCLEOTIDE SEQUENCE [LARGE SCALE GENOMIC DNA]</scope>
    <source>
        <strain evidence="5 6">DSM 45385</strain>
    </source>
</reference>
<keyword evidence="3" id="KW-0520">NAD</keyword>
<protein>
    <submittedName>
        <fullName evidence="5">Uronate dehydrogenase</fullName>
        <ecNumber evidence="5">1.1.1.203</ecNumber>
    </submittedName>
</protein>
<evidence type="ECO:0000313" key="5">
    <source>
        <dbReference type="EMBL" id="MBB5076557.1"/>
    </source>
</evidence>
<organism evidence="5 6">
    <name type="scientific">Nonomuraea endophytica</name>
    <dbReference type="NCBI Taxonomy" id="714136"/>
    <lineage>
        <taxon>Bacteria</taxon>
        <taxon>Bacillati</taxon>
        <taxon>Actinomycetota</taxon>
        <taxon>Actinomycetes</taxon>
        <taxon>Streptosporangiales</taxon>
        <taxon>Streptosporangiaceae</taxon>
        <taxon>Nonomuraea</taxon>
    </lineage>
</organism>
<comment type="similarity">
    <text evidence="1">Belongs to the NAD(P)-dependent epimerase/dehydratase family.</text>
</comment>
<comment type="caution">
    <text evidence="5">The sequence shown here is derived from an EMBL/GenBank/DDBJ whole genome shotgun (WGS) entry which is preliminary data.</text>
</comment>
<dbReference type="EMBL" id="JACHIN010000002">
    <property type="protein sequence ID" value="MBB5076557.1"/>
    <property type="molecule type" value="Genomic_DNA"/>
</dbReference>
<dbReference type="CDD" id="cd08946">
    <property type="entry name" value="SDR_e"/>
    <property type="match status" value="1"/>
</dbReference>
<evidence type="ECO:0000313" key="6">
    <source>
        <dbReference type="Proteomes" id="UP000568380"/>
    </source>
</evidence>
<sequence>MRLGKIVLTGAAGRVGAAVRDGLRARAERLVLVDRVPIEARAGNEEVVTAELDGLGAVLEVVRGADVVVHLSGIPDEAPLPDLLQANVLGTHHVFEAARLTGVPRVVLAGSNRLTGYYPATRTLGPDLAPRPDGLYGVSKAAVEALGHLYADKFGLQIVSLRIGSLEPEPEDARHLATWLSPRDCAGFFAAALTAPVDGFVAGYAVSANARRFWELPDLGYTPLDNAEAFAARFPGAGAFFVDGMPQGGSFAEAAYTLPHLR</sequence>
<dbReference type="Pfam" id="PF01370">
    <property type="entry name" value="Epimerase"/>
    <property type="match status" value="1"/>
</dbReference>
<dbReference type="GO" id="GO:0050388">
    <property type="term" value="F:uronate dehydrogenase activity"/>
    <property type="evidence" value="ECO:0007669"/>
    <property type="project" value="UniProtKB-EC"/>
</dbReference>
<dbReference type="InterPro" id="IPR001509">
    <property type="entry name" value="Epimerase_deHydtase"/>
</dbReference>
<accession>A0A7W8EFK3</accession>
<keyword evidence="6" id="KW-1185">Reference proteome</keyword>
<dbReference type="AlphaFoldDB" id="A0A7W8EFK3"/>
<evidence type="ECO:0000256" key="1">
    <source>
        <dbReference type="ARBA" id="ARBA00007637"/>
    </source>
</evidence>
<dbReference type="EC" id="1.1.1.203" evidence="5"/>
<dbReference type="InterPro" id="IPR036291">
    <property type="entry name" value="NAD(P)-bd_dom_sf"/>
</dbReference>